<organism evidence="1 2">
    <name type="scientific">Roseateles asaccharophilus</name>
    <dbReference type="NCBI Taxonomy" id="582607"/>
    <lineage>
        <taxon>Bacteria</taxon>
        <taxon>Pseudomonadati</taxon>
        <taxon>Pseudomonadota</taxon>
        <taxon>Betaproteobacteria</taxon>
        <taxon>Burkholderiales</taxon>
        <taxon>Sphaerotilaceae</taxon>
        <taxon>Roseateles</taxon>
    </lineage>
</organism>
<proteinExistence type="predicted"/>
<evidence type="ECO:0000313" key="2">
    <source>
        <dbReference type="Proteomes" id="UP001180825"/>
    </source>
</evidence>
<dbReference type="Proteomes" id="UP001180825">
    <property type="component" value="Unassembled WGS sequence"/>
</dbReference>
<gene>
    <name evidence="1" type="ORF">J2X21_003048</name>
</gene>
<comment type="caution">
    <text evidence="1">The sequence shown here is derived from an EMBL/GenBank/DDBJ whole genome shotgun (WGS) entry which is preliminary data.</text>
</comment>
<evidence type="ECO:0000313" key="1">
    <source>
        <dbReference type="EMBL" id="MDR7333906.1"/>
    </source>
</evidence>
<name>A0ABU2A9M2_9BURK</name>
<protein>
    <submittedName>
        <fullName evidence="1">Uncharacterized protein</fullName>
    </submittedName>
</protein>
<dbReference type="EMBL" id="JAVDXV010000005">
    <property type="protein sequence ID" value="MDR7333906.1"/>
    <property type="molecule type" value="Genomic_DNA"/>
</dbReference>
<reference evidence="1 2" key="1">
    <citation type="submission" date="2023-07" db="EMBL/GenBank/DDBJ databases">
        <title>Sorghum-associated microbial communities from plants grown in Nebraska, USA.</title>
        <authorList>
            <person name="Schachtman D."/>
        </authorList>
    </citation>
    <scope>NUCLEOTIDE SEQUENCE [LARGE SCALE GENOMIC DNA]</scope>
    <source>
        <strain evidence="1 2">BE316</strain>
    </source>
</reference>
<keyword evidence="2" id="KW-1185">Reference proteome</keyword>
<accession>A0ABU2A9M2</accession>
<sequence>MKATSVLDDENLPQRKRFVAVPQQVSSRPLEYQSA</sequence>